<sequence length="61" mass="7068">VLKLWLERKTLPESVIRHHMQELDSADAPFIGSSSRRPSRTERSLDDPVREMEGMLVDEYG</sequence>
<protein>
    <submittedName>
        <fullName evidence="2">Uncharacterized protein</fullName>
    </submittedName>
</protein>
<dbReference type="PANTHER" id="PTHR12550">
    <property type="entry name" value="HEPATOMA-DERIVED GROWTH FACTOR-RELATED"/>
    <property type="match status" value="1"/>
</dbReference>
<organism evidence="2 3">
    <name type="scientific">Papaver nudicaule</name>
    <name type="common">Iceland poppy</name>
    <dbReference type="NCBI Taxonomy" id="74823"/>
    <lineage>
        <taxon>Eukaryota</taxon>
        <taxon>Viridiplantae</taxon>
        <taxon>Streptophyta</taxon>
        <taxon>Embryophyta</taxon>
        <taxon>Tracheophyta</taxon>
        <taxon>Spermatophyta</taxon>
        <taxon>Magnoliopsida</taxon>
        <taxon>Ranunculales</taxon>
        <taxon>Papaveraceae</taxon>
        <taxon>Papaveroideae</taxon>
        <taxon>Papaver</taxon>
    </lineage>
</organism>
<keyword evidence="3" id="KW-1185">Reference proteome</keyword>
<evidence type="ECO:0000313" key="3">
    <source>
        <dbReference type="Proteomes" id="UP001177140"/>
    </source>
</evidence>
<comment type="caution">
    <text evidence="2">The sequence shown here is derived from an EMBL/GenBank/DDBJ whole genome shotgun (WGS) entry which is preliminary data.</text>
</comment>
<evidence type="ECO:0000256" key="1">
    <source>
        <dbReference type="SAM" id="MobiDB-lite"/>
    </source>
</evidence>
<reference evidence="2" key="1">
    <citation type="submission" date="2022-03" db="EMBL/GenBank/DDBJ databases">
        <title>A functionally conserved STORR gene fusion in Papaver species that diverged 16.8 million years ago.</title>
        <authorList>
            <person name="Catania T."/>
        </authorList>
    </citation>
    <scope>NUCLEOTIDE SEQUENCE</scope>
    <source>
        <strain evidence="2">S-191538</strain>
    </source>
</reference>
<name>A0AA42B0M4_PAPNU</name>
<dbReference type="PANTHER" id="PTHR12550:SF49">
    <property type="entry name" value="PROTEIN HUA2-LIKE 2-RELATED"/>
    <property type="match status" value="1"/>
</dbReference>
<dbReference type="AlphaFoldDB" id="A0AA42B0M4"/>
<gene>
    <name evidence="2" type="ORF">MKW94_009688</name>
</gene>
<dbReference type="EMBL" id="JAJJMA010289535">
    <property type="protein sequence ID" value="MCL7047113.1"/>
    <property type="molecule type" value="Genomic_DNA"/>
</dbReference>
<feature type="compositionally biased region" description="Basic and acidic residues" evidence="1">
    <location>
        <begin position="39"/>
        <end position="53"/>
    </location>
</feature>
<evidence type="ECO:0000313" key="2">
    <source>
        <dbReference type="EMBL" id="MCL7047113.1"/>
    </source>
</evidence>
<dbReference type="Proteomes" id="UP001177140">
    <property type="component" value="Unassembled WGS sequence"/>
</dbReference>
<feature type="region of interest" description="Disordered" evidence="1">
    <location>
        <begin position="26"/>
        <end position="61"/>
    </location>
</feature>
<proteinExistence type="predicted"/>
<accession>A0AA42B0M4</accession>
<feature type="non-terminal residue" evidence="2">
    <location>
        <position position="1"/>
    </location>
</feature>
<feature type="non-terminal residue" evidence="2">
    <location>
        <position position="61"/>
    </location>
</feature>